<name>A0AAV2DU67_9ROSI</name>
<dbReference type="Proteomes" id="UP001497516">
    <property type="component" value="Chromosome 3"/>
</dbReference>
<organism evidence="2 3">
    <name type="scientific">Linum trigynum</name>
    <dbReference type="NCBI Taxonomy" id="586398"/>
    <lineage>
        <taxon>Eukaryota</taxon>
        <taxon>Viridiplantae</taxon>
        <taxon>Streptophyta</taxon>
        <taxon>Embryophyta</taxon>
        <taxon>Tracheophyta</taxon>
        <taxon>Spermatophyta</taxon>
        <taxon>Magnoliopsida</taxon>
        <taxon>eudicotyledons</taxon>
        <taxon>Gunneridae</taxon>
        <taxon>Pentapetalae</taxon>
        <taxon>rosids</taxon>
        <taxon>fabids</taxon>
        <taxon>Malpighiales</taxon>
        <taxon>Linaceae</taxon>
        <taxon>Linum</taxon>
    </lineage>
</organism>
<evidence type="ECO:0000313" key="3">
    <source>
        <dbReference type="Proteomes" id="UP001497516"/>
    </source>
</evidence>
<reference evidence="2 3" key="1">
    <citation type="submission" date="2024-04" db="EMBL/GenBank/DDBJ databases">
        <authorList>
            <person name="Fracassetti M."/>
        </authorList>
    </citation>
    <scope>NUCLEOTIDE SEQUENCE [LARGE SCALE GENOMIC DNA]</scope>
</reference>
<accession>A0AAV2DU67</accession>
<evidence type="ECO:0000256" key="1">
    <source>
        <dbReference type="SAM" id="MobiDB-lite"/>
    </source>
</evidence>
<feature type="region of interest" description="Disordered" evidence="1">
    <location>
        <begin position="1"/>
        <end position="30"/>
    </location>
</feature>
<evidence type="ECO:0000313" key="2">
    <source>
        <dbReference type="EMBL" id="CAL1377236.1"/>
    </source>
</evidence>
<keyword evidence="3" id="KW-1185">Reference proteome</keyword>
<dbReference type="EMBL" id="OZ034816">
    <property type="protein sequence ID" value="CAL1377236.1"/>
    <property type="molecule type" value="Genomic_DNA"/>
</dbReference>
<sequence>MMWRPIYAASKGSRRRMNPSPLESTCTTISSTSVSVTKMLRLSQSQDNVDGGMDHHRQRRCFGEDDIMSSDVEYDFEDEDGELTTMKSL</sequence>
<gene>
    <name evidence="2" type="ORF">LTRI10_LOCUS18900</name>
</gene>
<protein>
    <submittedName>
        <fullName evidence="2">Uncharacterized protein</fullName>
    </submittedName>
</protein>
<proteinExistence type="predicted"/>
<dbReference type="AlphaFoldDB" id="A0AAV2DU67"/>